<organism evidence="2 3">
    <name type="scientific">candidate division MSBL1 archaeon SCGC-AAA261O19</name>
    <dbReference type="NCBI Taxonomy" id="1698277"/>
    <lineage>
        <taxon>Archaea</taxon>
        <taxon>Methanobacteriati</taxon>
        <taxon>Methanobacteriota</taxon>
        <taxon>candidate division MSBL1</taxon>
    </lineage>
</organism>
<evidence type="ECO:0000313" key="2">
    <source>
        <dbReference type="EMBL" id="KXB03360.1"/>
    </source>
</evidence>
<dbReference type="Pfam" id="PF00753">
    <property type="entry name" value="Lactamase_B"/>
    <property type="match status" value="1"/>
</dbReference>
<dbReference type="InterPro" id="IPR001279">
    <property type="entry name" value="Metallo-B-lactamas"/>
</dbReference>
<dbReference type="Gene3D" id="3.60.15.10">
    <property type="entry name" value="Ribonuclease Z/Hydroxyacylglutathione hydrolase-like"/>
    <property type="match status" value="1"/>
</dbReference>
<name>A0A133VA80_9EURY</name>
<evidence type="ECO:0000313" key="3">
    <source>
        <dbReference type="Proteomes" id="UP000070076"/>
    </source>
</evidence>
<reference evidence="2 3" key="1">
    <citation type="journal article" date="2016" name="Sci. Rep.">
        <title>Metabolic traits of an uncultured archaeal lineage -MSBL1- from brine pools of the Red Sea.</title>
        <authorList>
            <person name="Mwirichia R."/>
            <person name="Alam I."/>
            <person name="Rashid M."/>
            <person name="Vinu M."/>
            <person name="Ba-Alawi W."/>
            <person name="Anthony Kamau A."/>
            <person name="Kamanda Ngugi D."/>
            <person name="Goker M."/>
            <person name="Klenk H.P."/>
            <person name="Bajic V."/>
            <person name="Stingl U."/>
        </authorList>
    </citation>
    <scope>NUCLEOTIDE SEQUENCE [LARGE SCALE GENOMIC DNA]</scope>
    <source>
        <strain evidence="2">SCGC-AAA261O19</strain>
    </source>
</reference>
<dbReference type="Proteomes" id="UP000070076">
    <property type="component" value="Unassembled WGS sequence"/>
</dbReference>
<protein>
    <recommendedName>
        <fullName evidence="1">Metallo-beta-lactamase domain-containing protein</fullName>
    </recommendedName>
</protein>
<sequence>MNIYRVGGYGFGSNVYLILDEVITLIDAGTGSNFKQVQSELQGHDIELSDIDLLINTHCHYDHTGGDSKFIEASNCELAAHELAAKPLEDGDPTLTLAEFFGEELEPLKVSRILVDGDEIELGDSTLEVLHTPGHAQGGISLYDSQDRILFSGDTVFRGGIGRLDLPGSDSSAMIKSLQKLSQIDVDKLYPGHGPIAAEDGGKYVKTGLDLLR</sequence>
<dbReference type="SMART" id="SM00849">
    <property type="entry name" value="Lactamase_B"/>
    <property type="match status" value="1"/>
</dbReference>
<proteinExistence type="predicted"/>
<dbReference type="SUPFAM" id="SSF56281">
    <property type="entry name" value="Metallo-hydrolase/oxidoreductase"/>
    <property type="match status" value="1"/>
</dbReference>
<dbReference type="PANTHER" id="PTHR42951:SF4">
    <property type="entry name" value="ACYL-COENZYME A THIOESTERASE MBLAC2"/>
    <property type="match status" value="1"/>
</dbReference>
<dbReference type="InterPro" id="IPR050855">
    <property type="entry name" value="NDM-1-like"/>
</dbReference>
<dbReference type="InterPro" id="IPR036866">
    <property type="entry name" value="RibonucZ/Hydroxyglut_hydro"/>
</dbReference>
<dbReference type="EMBL" id="LHYB01000073">
    <property type="protein sequence ID" value="KXB03360.1"/>
    <property type="molecule type" value="Genomic_DNA"/>
</dbReference>
<dbReference type="CDD" id="cd06262">
    <property type="entry name" value="metallo-hydrolase-like_MBL-fold"/>
    <property type="match status" value="1"/>
</dbReference>
<dbReference type="AlphaFoldDB" id="A0A133VA80"/>
<dbReference type="PANTHER" id="PTHR42951">
    <property type="entry name" value="METALLO-BETA-LACTAMASE DOMAIN-CONTAINING"/>
    <property type="match status" value="1"/>
</dbReference>
<keyword evidence="3" id="KW-1185">Reference proteome</keyword>
<evidence type="ECO:0000259" key="1">
    <source>
        <dbReference type="SMART" id="SM00849"/>
    </source>
</evidence>
<accession>A0A133VA80</accession>
<gene>
    <name evidence="2" type="ORF">AKJ48_03965</name>
</gene>
<feature type="domain" description="Metallo-beta-lactamase" evidence="1">
    <location>
        <begin position="12"/>
        <end position="193"/>
    </location>
</feature>
<comment type="caution">
    <text evidence="2">The sequence shown here is derived from an EMBL/GenBank/DDBJ whole genome shotgun (WGS) entry which is preliminary data.</text>
</comment>